<dbReference type="Pfam" id="PF00166">
    <property type="entry name" value="Cpn10"/>
    <property type="match status" value="1"/>
</dbReference>
<dbReference type="RefSeq" id="WP_098062421.1">
    <property type="nucleotide sequence ID" value="NZ_PDEP01000008.1"/>
</dbReference>
<name>A0A2H3NKJ3_9BACT</name>
<accession>A0A2H3NKJ3</accession>
<dbReference type="GO" id="GO:0044183">
    <property type="term" value="F:protein folding chaperone"/>
    <property type="evidence" value="ECO:0007669"/>
    <property type="project" value="InterPro"/>
</dbReference>
<dbReference type="CDD" id="cd00320">
    <property type="entry name" value="cpn10"/>
    <property type="match status" value="1"/>
</dbReference>
<dbReference type="AlphaFoldDB" id="A0A2H3NKJ3"/>
<protein>
    <submittedName>
        <fullName evidence="3">Chaperonin</fullName>
    </submittedName>
</protein>
<dbReference type="EMBL" id="PDEP01000008">
    <property type="protein sequence ID" value="PEN06528.1"/>
    <property type="molecule type" value="Genomic_DNA"/>
</dbReference>
<dbReference type="InterPro" id="IPR020818">
    <property type="entry name" value="Chaperonin_GroES"/>
</dbReference>
<proteinExistence type="inferred from homology"/>
<dbReference type="PANTHER" id="PTHR10772">
    <property type="entry name" value="10 KDA HEAT SHOCK PROTEIN"/>
    <property type="match status" value="1"/>
</dbReference>
<comment type="caution">
    <text evidence="3">The sequence shown here is derived from an EMBL/GenBank/DDBJ whole genome shotgun (WGS) entry which is preliminary data.</text>
</comment>
<keyword evidence="4" id="KW-1185">Reference proteome</keyword>
<dbReference type="SUPFAM" id="SSF50129">
    <property type="entry name" value="GroES-like"/>
    <property type="match status" value="1"/>
</dbReference>
<dbReference type="GO" id="GO:0051087">
    <property type="term" value="F:protein-folding chaperone binding"/>
    <property type="evidence" value="ECO:0007669"/>
    <property type="project" value="TreeGrafter"/>
</dbReference>
<dbReference type="InterPro" id="IPR037124">
    <property type="entry name" value="Chaperonin_GroES_sf"/>
</dbReference>
<dbReference type="Gene3D" id="2.30.33.40">
    <property type="entry name" value="GroES chaperonin"/>
    <property type="match status" value="1"/>
</dbReference>
<comment type="similarity">
    <text evidence="1">Belongs to the GroES chaperonin family.</text>
</comment>
<dbReference type="Proteomes" id="UP000221024">
    <property type="component" value="Unassembled WGS sequence"/>
</dbReference>
<evidence type="ECO:0000256" key="1">
    <source>
        <dbReference type="ARBA" id="ARBA00006975"/>
    </source>
</evidence>
<dbReference type="GO" id="GO:0046872">
    <property type="term" value="F:metal ion binding"/>
    <property type="evidence" value="ECO:0007669"/>
    <property type="project" value="TreeGrafter"/>
</dbReference>
<organism evidence="3 4">
    <name type="scientific">Longimonas halophila</name>
    <dbReference type="NCBI Taxonomy" id="1469170"/>
    <lineage>
        <taxon>Bacteria</taxon>
        <taxon>Pseudomonadati</taxon>
        <taxon>Rhodothermota</taxon>
        <taxon>Rhodothermia</taxon>
        <taxon>Rhodothermales</taxon>
        <taxon>Salisaetaceae</taxon>
        <taxon>Longimonas</taxon>
    </lineage>
</organism>
<dbReference type="GO" id="GO:0051082">
    <property type="term" value="F:unfolded protein binding"/>
    <property type="evidence" value="ECO:0007669"/>
    <property type="project" value="TreeGrafter"/>
</dbReference>
<dbReference type="SMART" id="SM00883">
    <property type="entry name" value="Cpn10"/>
    <property type="match status" value="1"/>
</dbReference>
<evidence type="ECO:0000313" key="4">
    <source>
        <dbReference type="Proteomes" id="UP000221024"/>
    </source>
</evidence>
<dbReference type="PANTHER" id="PTHR10772:SF58">
    <property type="entry name" value="CO-CHAPERONIN GROES"/>
    <property type="match status" value="1"/>
</dbReference>
<evidence type="ECO:0000313" key="3">
    <source>
        <dbReference type="EMBL" id="PEN06528.1"/>
    </source>
</evidence>
<keyword evidence="2" id="KW-0143">Chaperone</keyword>
<sequence>MSTLLVVGDRVLIQPRQGEQKTDSGLLLPATVSAQEEVKGGRIIKTGPGYLTPNPEYSESETWKQTERPIRYLPLQAEVGDYAFFLREKATEIRFEGTDYLIVPHAAILALVRDTPEEGRSETTVDELLDGE</sequence>
<gene>
    <name evidence="3" type="ORF">CRI93_09615</name>
</gene>
<dbReference type="GO" id="GO:0005524">
    <property type="term" value="F:ATP binding"/>
    <property type="evidence" value="ECO:0007669"/>
    <property type="project" value="InterPro"/>
</dbReference>
<dbReference type="InterPro" id="IPR011032">
    <property type="entry name" value="GroES-like_sf"/>
</dbReference>
<dbReference type="OrthoDB" id="9801482at2"/>
<evidence type="ECO:0000256" key="2">
    <source>
        <dbReference type="ARBA" id="ARBA00023186"/>
    </source>
</evidence>
<reference evidence="3 4" key="1">
    <citation type="submission" date="2017-10" db="EMBL/GenBank/DDBJ databases">
        <title>Draft genome of Longimonas halophila.</title>
        <authorList>
            <person name="Goh K.M."/>
            <person name="Shamsir M.S."/>
            <person name="Lim S.W."/>
        </authorList>
    </citation>
    <scope>NUCLEOTIDE SEQUENCE [LARGE SCALE GENOMIC DNA]</scope>
    <source>
        <strain evidence="3 4">KCTC 42399</strain>
    </source>
</reference>